<reference evidence="3" key="1">
    <citation type="journal article" date="2019" name="Int. J. Syst. Evol. Microbiol.">
        <title>The Global Catalogue of Microorganisms (GCM) 10K type strain sequencing project: providing services to taxonomists for standard genome sequencing and annotation.</title>
        <authorList>
            <consortium name="The Broad Institute Genomics Platform"/>
            <consortium name="The Broad Institute Genome Sequencing Center for Infectious Disease"/>
            <person name="Wu L."/>
            <person name="Ma J."/>
        </authorList>
    </citation>
    <scope>NUCLEOTIDE SEQUENCE [LARGE SCALE GENOMIC DNA]</scope>
    <source>
        <strain evidence="3">JCM 16578</strain>
    </source>
</reference>
<evidence type="ECO:0000313" key="3">
    <source>
        <dbReference type="Proteomes" id="UP001501563"/>
    </source>
</evidence>
<protein>
    <submittedName>
        <fullName evidence="2">Uncharacterized protein</fullName>
    </submittedName>
</protein>
<evidence type="ECO:0000256" key="1">
    <source>
        <dbReference type="SAM" id="MobiDB-lite"/>
    </source>
</evidence>
<accession>A0ABP7LE74</accession>
<name>A0ABP7LE74_9ACTN</name>
<feature type="region of interest" description="Disordered" evidence="1">
    <location>
        <begin position="1"/>
        <end position="23"/>
    </location>
</feature>
<dbReference type="EMBL" id="BAAAZA010000041">
    <property type="protein sequence ID" value="GAA3899136.1"/>
    <property type="molecule type" value="Genomic_DNA"/>
</dbReference>
<gene>
    <name evidence="2" type="ORF">GCM10022207_79700</name>
</gene>
<comment type="caution">
    <text evidence="2">The sequence shown here is derived from an EMBL/GenBank/DDBJ whole genome shotgun (WGS) entry which is preliminary data.</text>
</comment>
<sequence>MTTPADGHPAGASTRPLPPRPASVLTRGGAVYVCSYMDPVERDDAARPATSGLPVEIPQNVEGSAVRSAQVKAPICTAEAKRTI</sequence>
<dbReference type="Proteomes" id="UP001501563">
    <property type="component" value="Unassembled WGS sequence"/>
</dbReference>
<proteinExistence type="predicted"/>
<organism evidence="2 3">
    <name type="scientific">Streptomyces lannensis</name>
    <dbReference type="NCBI Taxonomy" id="766498"/>
    <lineage>
        <taxon>Bacteria</taxon>
        <taxon>Bacillati</taxon>
        <taxon>Actinomycetota</taxon>
        <taxon>Actinomycetes</taxon>
        <taxon>Kitasatosporales</taxon>
        <taxon>Streptomycetaceae</taxon>
        <taxon>Streptomyces</taxon>
    </lineage>
</organism>
<evidence type="ECO:0000313" key="2">
    <source>
        <dbReference type="EMBL" id="GAA3899136.1"/>
    </source>
</evidence>
<keyword evidence="3" id="KW-1185">Reference proteome</keyword>